<evidence type="ECO:0000256" key="2">
    <source>
        <dbReference type="SAM" id="Phobius"/>
    </source>
</evidence>
<evidence type="ECO:0000313" key="3">
    <source>
        <dbReference type="EMBL" id="MBZ2196743.1"/>
    </source>
</evidence>
<feature type="transmembrane region" description="Helical" evidence="2">
    <location>
        <begin position="167"/>
        <end position="192"/>
    </location>
</feature>
<reference evidence="3 4" key="1">
    <citation type="submission" date="2021-04" db="EMBL/GenBank/DDBJ databases">
        <title>Ruania sp. nov., isolated from sandy soil of mangrove forest.</title>
        <authorList>
            <person name="Ge X."/>
            <person name="Huang R."/>
            <person name="Liu W."/>
        </authorList>
    </citation>
    <scope>NUCLEOTIDE SEQUENCE [LARGE SCALE GENOMIC DNA]</scope>
    <source>
        <strain evidence="3 4">N2-46</strain>
    </source>
</reference>
<sequence length="268" mass="28356">MDVWSITVAALRRWYILLPLLALTGASAYTVGEGVQPEYNVEGSAIVVPGRAVAELANPYGGLDDANAVLGIVLSGPETRAQVQAAGLVPSYSVVPTSRSTVLNFQVRADTPEEGLATGQMVFELAREELASRQTNAGLSPASQYGLDVLQEPSVTAVVADGKVRNMAIVGVLGAALSLLIAVLFDDIVGLFKKWRSERRERRSGQDSQESIDEPAGDENLAPHPGQDAEGDRAMLKPEQYVTGTSDMPVDAILSGRAVVASSSVRPR</sequence>
<proteinExistence type="predicted"/>
<feature type="region of interest" description="Disordered" evidence="1">
    <location>
        <begin position="199"/>
        <end position="242"/>
    </location>
</feature>
<keyword evidence="2" id="KW-0812">Transmembrane</keyword>
<evidence type="ECO:0000256" key="1">
    <source>
        <dbReference type="SAM" id="MobiDB-lite"/>
    </source>
</evidence>
<evidence type="ECO:0000313" key="4">
    <source>
        <dbReference type="Proteomes" id="UP000826651"/>
    </source>
</evidence>
<name>A0ABS7S8R4_9MICO</name>
<organism evidence="3 4">
    <name type="scientific">Occultella gossypii</name>
    <dbReference type="NCBI Taxonomy" id="2800820"/>
    <lineage>
        <taxon>Bacteria</taxon>
        <taxon>Bacillati</taxon>
        <taxon>Actinomycetota</taxon>
        <taxon>Actinomycetes</taxon>
        <taxon>Micrococcales</taxon>
        <taxon>Ruaniaceae</taxon>
        <taxon>Occultella</taxon>
    </lineage>
</organism>
<dbReference type="RefSeq" id="WP_223405866.1">
    <property type="nucleotide sequence ID" value="NZ_JAGSHT010000010.1"/>
</dbReference>
<keyword evidence="4" id="KW-1185">Reference proteome</keyword>
<keyword evidence="2" id="KW-0472">Membrane</keyword>
<dbReference type="Proteomes" id="UP000826651">
    <property type="component" value="Unassembled WGS sequence"/>
</dbReference>
<keyword evidence="2" id="KW-1133">Transmembrane helix</keyword>
<evidence type="ECO:0008006" key="5">
    <source>
        <dbReference type="Google" id="ProtNLM"/>
    </source>
</evidence>
<accession>A0ABS7S8R4</accession>
<dbReference type="EMBL" id="JAGSHT010000010">
    <property type="protein sequence ID" value="MBZ2196743.1"/>
    <property type="molecule type" value="Genomic_DNA"/>
</dbReference>
<comment type="caution">
    <text evidence="3">The sequence shown here is derived from an EMBL/GenBank/DDBJ whole genome shotgun (WGS) entry which is preliminary data.</text>
</comment>
<protein>
    <recommendedName>
        <fullName evidence="5">Capsular polysaccharide biosynthesis protein</fullName>
    </recommendedName>
</protein>
<gene>
    <name evidence="3" type="ORF">KCQ71_11305</name>
</gene>